<dbReference type="SUPFAM" id="SSF52833">
    <property type="entry name" value="Thioredoxin-like"/>
    <property type="match status" value="1"/>
</dbReference>
<accession>A0A813EVD1</accession>
<dbReference type="GO" id="GO:0034599">
    <property type="term" value="P:cellular response to oxidative stress"/>
    <property type="evidence" value="ECO:0007669"/>
    <property type="project" value="TreeGrafter"/>
</dbReference>
<dbReference type="Proteomes" id="UP000654075">
    <property type="component" value="Unassembled WGS sequence"/>
</dbReference>
<dbReference type="PANTHER" id="PTHR45694:SF18">
    <property type="entry name" value="GLUTAREDOXIN-1-RELATED"/>
    <property type="match status" value="1"/>
</dbReference>
<dbReference type="OrthoDB" id="44061at2759"/>
<dbReference type="PROSITE" id="PS00195">
    <property type="entry name" value="GLUTAREDOXIN_1"/>
    <property type="match status" value="1"/>
</dbReference>
<evidence type="ECO:0000256" key="1">
    <source>
        <dbReference type="ARBA" id="ARBA00023157"/>
    </source>
</evidence>
<organism evidence="4 5">
    <name type="scientific">Polarella glacialis</name>
    <name type="common">Dinoflagellate</name>
    <dbReference type="NCBI Taxonomy" id="89957"/>
    <lineage>
        <taxon>Eukaryota</taxon>
        <taxon>Sar</taxon>
        <taxon>Alveolata</taxon>
        <taxon>Dinophyceae</taxon>
        <taxon>Suessiales</taxon>
        <taxon>Suessiaceae</taxon>
        <taxon>Polarella</taxon>
    </lineage>
</organism>
<proteinExistence type="predicted"/>
<sequence length="139" mass="14895">MACVAAMLRVPQRIGAQRVFGRTPAPRFCTSSLPVVEKATSLIKDHGCVIFSKSTCPFCALAKTAIQDDLGAKCHVLELDRDLDFKDMDTLQNHFLSTTGARSVPRVFIGGKFVGGGSEVSELHSSGQLKGMLEKVGAL</sequence>
<keyword evidence="5" id="KW-1185">Reference proteome</keyword>
<dbReference type="InterPro" id="IPR036249">
    <property type="entry name" value="Thioredoxin-like_sf"/>
</dbReference>
<keyword evidence="2" id="KW-0676">Redox-active center</keyword>
<feature type="domain" description="Glutaredoxin" evidence="3">
    <location>
        <begin position="49"/>
        <end position="114"/>
    </location>
</feature>
<dbReference type="OMA" id="DHDPDGK"/>
<dbReference type="AlphaFoldDB" id="A0A813EVD1"/>
<dbReference type="Gene3D" id="3.40.30.10">
    <property type="entry name" value="Glutaredoxin"/>
    <property type="match status" value="1"/>
</dbReference>
<dbReference type="InterPro" id="IPR002109">
    <property type="entry name" value="Glutaredoxin"/>
</dbReference>
<evidence type="ECO:0000313" key="4">
    <source>
        <dbReference type="EMBL" id="CAE8601731.1"/>
    </source>
</evidence>
<protein>
    <recommendedName>
        <fullName evidence="3">Glutaredoxin domain-containing protein</fullName>
    </recommendedName>
</protein>
<dbReference type="InterPro" id="IPR011767">
    <property type="entry name" value="GLR_AS"/>
</dbReference>
<dbReference type="PROSITE" id="PS51354">
    <property type="entry name" value="GLUTAREDOXIN_2"/>
    <property type="match status" value="1"/>
</dbReference>
<name>A0A813EVD1_POLGL</name>
<dbReference type="CDD" id="cd03419">
    <property type="entry name" value="GRX_GRXh_1_2_like"/>
    <property type="match status" value="1"/>
</dbReference>
<comment type="caution">
    <text evidence="4">The sequence shown here is derived from an EMBL/GenBank/DDBJ whole genome shotgun (WGS) entry which is preliminary data.</text>
</comment>
<dbReference type="EMBL" id="CAJNNV010013480">
    <property type="protein sequence ID" value="CAE8601731.1"/>
    <property type="molecule type" value="Genomic_DNA"/>
</dbReference>
<gene>
    <name evidence="4" type="ORF">PGLA1383_LOCUS20014</name>
</gene>
<evidence type="ECO:0000313" key="5">
    <source>
        <dbReference type="Proteomes" id="UP000654075"/>
    </source>
</evidence>
<dbReference type="PRINTS" id="PR00160">
    <property type="entry name" value="GLUTAREDOXIN"/>
</dbReference>
<dbReference type="GO" id="GO:0015038">
    <property type="term" value="F:glutathione disulfide oxidoreductase activity"/>
    <property type="evidence" value="ECO:0007669"/>
    <property type="project" value="TreeGrafter"/>
</dbReference>
<dbReference type="InterPro" id="IPR014025">
    <property type="entry name" value="Glutaredoxin_subgr"/>
</dbReference>
<evidence type="ECO:0000259" key="3">
    <source>
        <dbReference type="Pfam" id="PF00462"/>
    </source>
</evidence>
<reference evidence="4" key="1">
    <citation type="submission" date="2021-02" db="EMBL/GenBank/DDBJ databases">
        <authorList>
            <person name="Dougan E. K."/>
            <person name="Rhodes N."/>
            <person name="Thang M."/>
            <person name="Chan C."/>
        </authorList>
    </citation>
    <scope>NUCLEOTIDE SEQUENCE</scope>
</reference>
<keyword evidence="1" id="KW-1015">Disulfide bond</keyword>
<dbReference type="PANTHER" id="PTHR45694">
    <property type="entry name" value="GLUTAREDOXIN 2"/>
    <property type="match status" value="1"/>
</dbReference>
<dbReference type="GO" id="GO:0005737">
    <property type="term" value="C:cytoplasm"/>
    <property type="evidence" value="ECO:0007669"/>
    <property type="project" value="TreeGrafter"/>
</dbReference>
<evidence type="ECO:0000256" key="2">
    <source>
        <dbReference type="ARBA" id="ARBA00023284"/>
    </source>
</evidence>
<dbReference type="Pfam" id="PF00462">
    <property type="entry name" value="Glutaredoxin"/>
    <property type="match status" value="1"/>
</dbReference>